<reference evidence="3" key="1">
    <citation type="journal article" date="2014" name="PLoS ONE">
        <title>Screening of metagenomic and genomic libraries reveals three classes of bacterial enzymes that overcome the toxicity of acrylate.</title>
        <authorList>
            <person name="Curson A.R."/>
            <person name="Burns O.J."/>
            <person name="Voget S."/>
            <person name="Daniel R."/>
            <person name="Todd J.D."/>
            <person name="McInnis K."/>
            <person name="Wexler M."/>
            <person name="Johnston A.W."/>
        </authorList>
    </citation>
    <scope>NUCLEOTIDE SEQUENCE</scope>
</reference>
<dbReference type="AlphaFoldDB" id="A0A075FAE2"/>
<protein>
    <recommendedName>
        <fullName evidence="2">Metallo-beta-lactamase domain-containing protein</fullName>
    </recommendedName>
</protein>
<name>A0A075FAE2_9BACT</name>
<feature type="region of interest" description="Disordered" evidence="1">
    <location>
        <begin position="1"/>
        <end position="35"/>
    </location>
</feature>
<organism evidence="3">
    <name type="scientific">uncultured bacterium pBIO2151</name>
    <dbReference type="NCBI Taxonomy" id="1478042"/>
    <lineage>
        <taxon>Bacteria</taxon>
        <taxon>environmental samples</taxon>
    </lineage>
</organism>
<evidence type="ECO:0000256" key="1">
    <source>
        <dbReference type="SAM" id="MobiDB-lite"/>
    </source>
</evidence>
<evidence type="ECO:0000313" key="3">
    <source>
        <dbReference type="EMBL" id="AIE77285.1"/>
    </source>
</evidence>
<feature type="domain" description="Metallo-beta-lactamase" evidence="2">
    <location>
        <begin position="137"/>
        <end position="310"/>
    </location>
</feature>
<dbReference type="InterPro" id="IPR036866">
    <property type="entry name" value="RibonucZ/Hydroxyglut_hydro"/>
</dbReference>
<dbReference type="Pfam" id="PF12706">
    <property type="entry name" value="Lactamase_B_2"/>
    <property type="match status" value="1"/>
</dbReference>
<dbReference type="SUPFAM" id="SSF56281">
    <property type="entry name" value="Metallo-hydrolase/oxidoreductase"/>
    <property type="match status" value="1"/>
</dbReference>
<feature type="non-terminal residue" evidence="3">
    <location>
        <position position="341"/>
    </location>
</feature>
<dbReference type="InterPro" id="IPR001279">
    <property type="entry name" value="Metallo-B-lactamas"/>
</dbReference>
<dbReference type="Gene3D" id="3.60.15.10">
    <property type="entry name" value="Ribonuclease Z/Hydroxyacylglutathione hydrolase-like"/>
    <property type="match status" value="1"/>
</dbReference>
<proteinExistence type="predicted"/>
<dbReference type="EMBL" id="KJ531200">
    <property type="protein sequence ID" value="AIE77285.1"/>
    <property type="molecule type" value="Genomic_DNA"/>
</dbReference>
<feature type="compositionally biased region" description="Low complexity" evidence="1">
    <location>
        <begin position="12"/>
        <end position="21"/>
    </location>
</feature>
<gene>
    <name evidence="3" type="ORF">pBIO2151_04</name>
</gene>
<accession>A0A075FAE2</accession>
<sequence>MAGSVPTRFKVSMSAPAPIRPSSRRRPGSLGETTAGDAMRQIRFTACPWEWLAASSPSCTLLRAEPLGCGGHELQGQVLGRPRQHRLPEPDASGLWRQHELRGNVAGWLPRAVRCRLRHPHVRSLAEAQQYRPCRPVVSHGHWDHINGLPFFSPIYHPHRSFLIMAGHAEHTGGIRRVVSGQMTTPNFPVPIEAMKAKVTYEDFNVGGSFRLDQGITIRTAALNHPNGATGYRVDYAGRSACYVTDTEHVPGKPDQNILGLIEGADLVIYDSTYTDTEFMSKIGWGHSTWQEGVRLCQAANVKTLAIFHHDPDHDDSFMVDVEAQARVMWPGAIVARDGMR</sequence>
<evidence type="ECO:0000259" key="2">
    <source>
        <dbReference type="Pfam" id="PF12706"/>
    </source>
</evidence>
<reference evidence="3" key="2">
    <citation type="submission" date="2014-02" db="EMBL/GenBank/DDBJ databases">
        <authorList>
            <person name="Curson A.R.J."/>
            <person name="Burns O.J."/>
            <person name="Voget S."/>
            <person name="Daniel R."/>
            <person name="Todd J.D."/>
            <person name="McInnis K."/>
            <person name="Wexler M."/>
            <person name="Johnston A.W.B."/>
        </authorList>
    </citation>
    <scope>NUCLEOTIDE SEQUENCE</scope>
</reference>
<dbReference type="CDD" id="cd07715">
    <property type="entry name" value="TaR3-like_MBL-fold"/>
    <property type="match status" value="1"/>
</dbReference>